<sequence length="267" mass="31583">MRRRITFSRWTQYSFDWFHKSTFSGRYLNVYSHHPISHKRGVVFGLVDRVLRLTDPCFHNENLKSVIEILLDNGYPLRFIFYTINERIRKYCFELDTDNSNKETNSEFFTLPYIRSCSESLSNIIKKFGFKTAFKCTNSLNKFIKVKKDSLDRMSHCDVVYKISYCDCEASYVGQTKRQLRTRVNEHRKDINKKSGSPSVISTHRLSSGHDFDWDDVQILNKEGSYKKRLVSEMVNIKRQLKSLNLQNDTEFLSDDYLPILNMFSPL</sequence>
<dbReference type="PANTHER" id="PTHR21301:SF10">
    <property type="entry name" value="REVERSE TRANSCRIPTASE DOMAIN-CONTAINING PROTEIN"/>
    <property type="match status" value="1"/>
</dbReference>
<keyword evidence="4" id="KW-1185">Reference proteome</keyword>
<gene>
    <name evidence="3" type="ORF">X777_09792</name>
    <name evidence="2" type="ORF">X777_10264</name>
</gene>
<reference evidence="3 4" key="1">
    <citation type="journal article" date="2014" name="Curr. Biol.">
        <title>The genome of the clonal raider ant Cerapachys biroi.</title>
        <authorList>
            <person name="Oxley P.R."/>
            <person name="Ji L."/>
            <person name="Fetter-Pruneda I."/>
            <person name="McKenzie S.K."/>
            <person name="Li C."/>
            <person name="Hu H."/>
            <person name="Zhang G."/>
            <person name="Kronauer D.J."/>
        </authorList>
    </citation>
    <scope>NUCLEOTIDE SEQUENCE [LARGE SCALE GENOMIC DNA]</scope>
</reference>
<dbReference type="OrthoDB" id="6782675at2759"/>
<organism evidence="3 4">
    <name type="scientific">Ooceraea biroi</name>
    <name type="common">Clonal raider ant</name>
    <name type="synonym">Cerapachys biroi</name>
    <dbReference type="NCBI Taxonomy" id="2015173"/>
    <lineage>
        <taxon>Eukaryota</taxon>
        <taxon>Metazoa</taxon>
        <taxon>Ecdysozoa</taxon>
        <taxon>Arthropoda</taxon>
        <taxon>Hexapoda</taxon>
        <taxon>Insecta</taxon>
        <taxon>Pterygota</taxon>
        <taxon>Neoptera</taxon>
        <taxon>Endopterygota</taxon>
        <taxon>Hymenoptera</taxon>
        <taxon>Apocrita</taxon>
        <taxon>Aculeata</taxon>
        <taxon>Formicoidea</taxon>
        <taxon>Formicidae</taxon>
        <taxon>Dorylinae</taxon>
        <taxon>Ooceraea</taxon>
    </lineage>
</organism>
<evidence type="ECO:0000259" key="1">
    <source>
        <dbReference type="Pfam" id="PF26215"/>
    </source>
</evidence>
<dbReference type="Proteomes" id="UP000053097">
    <property type="component" value="Unassembled WGS sequence"/>
</dbReference>
<dbReference type="OMA" id="SERAYNW"/>
<evidence type="ECO:0000313" key="4">
    <source>
        <dbReference type="Proteomes" id="UP000053097"/>
    </source>
</evidence>
<evidence type="ECO:0000313" key="2">
    <source>
        <dbReference type="EMBL" id="EZA51178.1"/>
    </source>
</evidence>
<dbReference type="EMBL" id="KK107407">
    <property type="protein sequence ID" value="EZA51178.1"/>
    <property type="molecule type" value="Genomic_DNA"/>
</dbReference>
<dbReference type="AlphaFoldDB" id="A0A026W6A0"/>
<dbReference type="PANTHER" id="PTHR21301">
    <property type="entry name" value="REVERSE TRANSCRIPTASE"/>
    <property type="match status" value="1"/>
</dbReference>
<dbReference type="Pfam" id="PF26215">
    <property type="entry name" value="HTH_animal"/>
    <property type="match status" value="1"/>
</dbReference>
<dbReference type="InterPro" id="IPR058912">
    <property type="entry name" value="HTH_animal"/>
</dbReference>
<dbReference type="InterPro" id="IPR035901">
    <property type="entry name" value="GIY-YIG_endonuc_sf"/>
</dbReference>
<dbReference type="Gene3D" id="3.40.1440.10">
    <property type="entry name" value="GIY-YIG endonuclease"/>
    <property type="match status" value="1"/>
</dbReference>
<name>A0A026W6A0_OOCBI</name>
<proteinExistence type="predicted"/>
<dbReference type="EMBL" id="KK107380">
    <property type="protein sequence ID" value="EZA51543.1"/>
    <property type="molecule type" value="Genomic_DNA"/>
</dbReference>
<protein>
    <recommendedName>
        <fullName evidence="1">Helix-turn-helix domain-containing protein</fullName>
    </recommendedName>
</protein>
<dbReference type="CDD" id="cd10442">
    <property type="entry name" value="GIY-YIG_PLEs"/>
    <property type="match status" value="1"/>
</dbReference>
<evidence type="ECO:0000313" key="3">
    <source>
        <dbReference type="EMBL" id="EZA51543.1"/>
    </source>
</evidence>
<accession>A0A026W6A0</accession>
<feature type="domain" description="Helix-turn-helix" evidence="1">
    <location>
        <begin position="26"/>
        <end position="85"/>
    </location>
</feature>